<protein>
    <submittedName>
        <fullName evidence="1">Uncharacterized protein</fullName>
    </submittedName>
</protein>
<gene>
    <name evidence="1" type="ORF">LEP1GSC079_1074</name>
</gene>
<organism evidence="1 2">
    <name type="scientific">Leptospira interrogans str. FPW1039</name>
    <dbReference type="NCBI Taxonomy" id="1193040"/>
    <lineage>
        <taxon>Bacteria</taxon>
        <taxon>Pseudomonadati</taxon>
        <taxon>Spirochaetota</taxon>
        <taxon>Spirochaetia</taxon>
        <taxon>Leptospirales</taxon>
        <taxon>Leptospiraceae</taxon>
        <taxon>Leptospira</taxon>
    </lineage>
</organism>
<evidence type="ECO:0000313" key="1">
    <source>
        <dbReference type="EMBL" id="EMJ34676.1"/>
    </source>
</evidence>
<dbReference type="Proteomes" id="UP000012164">
    <property type="component" value="Unassembled WGS sequence"/>
</dbReference>
<evidence type="ECO:0000313" key="2">
    <source>
        <dbReference type="Proteomes" id="UP000012164"/>
    </source>
</evidence>
<name>A0A0F6I9F1_LEPIR</name>
<sequence length="47" mass="5617">MDRSIRFKIHLALITWNNSTLDSVERNQKQVVPLFANSEKFFHEKID</sequence>
<comment type="caution">
    <text evidence="1">The sequence shown here is derived from an EMBL/GenBank/DDBJ whole genome shotgun (WGS) entry which is preliminary data.</text>
</comment>
<dbReference type="AlphaFoldDB" id="A0A0F6I9F1"/>
<proteinExistence type="predicted"/>
<reference evidence="1 2" key="1">
    <citation type="submission" date="2013-01" db="EMBL/GenBank/DDBJ databases">
        <authorList>
            <person name="Harkins D.M."/>
            <person name="Durkin A.S."/>
            <person name="Brinkac L.M."/>
            <person name="Haft D.H."/>
            <person name="Selengut J.D."/>
            <person name="Sanka R."/>
            <person name="DePew J."/>
            <person name="Purushe J."/>
            <person name="Peacock S.J."/>
            <person name="Thaipadungpanit J."/>
            <person name="Wuthiekanun V.W."/>
            <person name="Day N.P."/>
            <person name="Vinetz J.M."/>
            <person name="Sutton G.G."/>
            <person name="Nierman W.C."/>
            <person name="Fouts D.E."/>
        </authorList>
    </citation>
    <scope>NUCLEOTIDE SEQUENCE [LARGE SCALE GENOMIC DNA]</scope>
    <source>
        <strain evidence="1 2">FPW1039</strain>
    </source>
</reference>
<dbReference type="EMBL" id="AKWR02000216">
    <property type="protein sequence ID" value="EMJ34676.1"/>
    <property type="molecule type" value="Genomic_DNA"/>
</dbReference>
<accession>A0A0F6I9F1</accession>